<evidence type="ECO:0000313" key="1">
    <source>
        <dbReference type="Proteomes" id="UP000887580"/>
    </source>
</evidence>
<organism evidence="1 2">
    <name type="scientific">Panagrolaimus sp. PS1159</name>
    <dbReference type="NCBI Taxonomy" id="55785"/>
    <lineage>
        <taxon>Eukaryota</taxon>
        <taxon>Metazoa</taxon>
        <taxon>Ecdysozoa</taxon>
        <taxon>Nematoda</taxon>
        <taxon>Chromadorea</taxon>
        <taxon>Rhabditida</taxon>
        <taxon>Tylenchina</taxon>
        <taxon>Panagrolaimomorpha</taxon>
        <taxon>Panagrolaimoidea</taxon>
        <taxon>Panagrolaimidae</taxon>
        <taxon>Panagrolaimus</taxon>
    </lineage>
</organism>
<evidence type="ECO:0000313" key="2">
    <source>
        <dbReference type="WBParaSite" id="PS1159_v2.g8916.t1"/>
    </source>
</evidence>
<reference evidence="2" key="1">
    <citation type="submission" date="2022-11" db="UniProtKB">
        <authorList>
            <consortium name="WormBaseParasite"/>
        </authorList>
    </citation>
    <scope>IDENTIFICATION</scope>
</reference>
<sequence length="434" mass="48773">MNKIHKAKQIFPGLMIQNPFEFPRQQEGDHQITEPEIMGFKASQRLLDPNHHPSSSYNAGFSKAAAGSLNKNSMSTRRPLLFTASYDETIRMWDVVDQRQLESIAIKDTQTNSLSISPDGQQLAAGCYQTLRLFDCCHLGNQPLQVFNVHDRNVTTAGFSHDGKWIFTGSEDQTAKVWDLRSNTLVCQRILQLNSTVNSIALHPKSQVELIVADSAGGIFLWDIRSNRDDSLQTELSYTEFVTNLDIDKYGKNVAAITNKGNCFVYSTQSESMLGPDSNQLYSETELNPETFGKAPSPIHHQNENRPKPIIFQPHKQYGLKCKFLPNGTGFVTTAGDDVPKLWDISSKDENNGIKLKQTFHGEQKKGKKSHDSDNNNVNMKWIWDIAFTNDSTKLFCGGSDNLCRMFDVSSGQLLRRYQGHSKGITAIAFWEPS</sequence>
<name>A0AC35GUB0_9BILA</name>
<proteinExistence type="predicted"/>
<dbReference type="Proteomes" id="UP000887580">
    <property type="component" value="Unplaced"/>
</dbReference>
<dbReference type="WBParaSite" id="PS1159_v2.g8916.t1">
    <property type="protein sequence ID" value="PS1159_v2.g8916.t1"/>
    <property type="gene ID" value="PS1159_v2.g8916"/>
</dbReference>
<protein>
    <submittedName>
        <fullName evidence="2">Target of rapamycin complex subunit lst8</fullName>
    </submittedName>
</protein>
<accession>A0AC35GUB0</accession>